<comment type="caution">
    <text evidence="2">The sequence shown here is derived from an EMBL/GenBank/DDBJ whole genome shotgun (WGS) entry which is preliminary data.</text>
</comment>
<protein>
    <submittedName>
        <fullName evidence="2">Uncharacterized protein</fullName>
    </submittedName>
</protein>
<accession>A0A1V8T3W3</accession>
<dbReference type="AlphaFoldDB" id="A0A1V8T3W3"/>
<keyword evidence="3" id="KW-1185">Reference proteome</keyword>
<dbReference type="EMBL" id="NAJO01000017">
    <property type="protein sequence ID" value="OQO06095.1"/>
    <property type="molecule type" value="Genomic_DNA"/>
</dbReference>
<dbReference type="InParanoid" id="A0A1V8T3W3"/>
<evidence type="ECO:0000256" key="1">
    <source>
        <dbReference type="SAM" id="Phobius"/>
    </source>
</evidence>
<organism evidence="2 3">
    <name type="scientific">Cryoendolithus antarcticus</name>
    <dbReference type="NCBI Taxonomy" id="1507870"/>
    <lineage>
        <taxon>Eukaryota</taxon>
        <taxon>Fungi</taxon>
        <taxon>Dikarya</taxon>
        <taxon>Ascomycota</taxon>
        <taxon>Pezizomycotina</taxon>
        <taxon>Dothideomycetes</taxon>
        <taxon>Dothideomycetidae</taxon>
        <taxon>Cladosporiales</taxon>
        <taxon>Cladosporiaceae</taxon>
        <taxon>Cryoendolithus</taxon>
    </lineage>
</organism>
<evidence type="ECO:0000313" key="3">
    <source>
        <dbReference type="Proteomes" id="UP000192596"/>
    </source>
</evidence>
<keyword evidence="1" id="KW-0472">Membrane</keyword>
<keyword evidence="1" id="KW-0812">Transmembrane</keyword>
<feature type="transmembrane region" description="Helical" evidence="1">
    <location>
        <begin position="7"/>
        <end position="28"/>
    </location>
</feature>
<keyword evidence="1" id="KW-1133">Transmembrane helix</keyword>
<gene>
    <name evidence="2" type="ORF">B0A48_08683</name>
</gene>
<feature type="transmembrane region" description="Helical" evidence="1">
    <location>
        <begin position="134"/>
        <end position="155"/>
    </location>
</feature>
<sequence>MPSSATLVSLRASVLLLSIAITTLHIFLDTWWSTLRAGCQSLPSCNVKPFDQKLTAWRLGIAVGVLGIASSAGSLAVAFVREKQAVKYWVAIIGVDAMMAVLFIADAILDTALLLRGVCDAAGPYAAECRQVPAAAVVLYLAFVVTLVAVVAGVLGCSRAQHRPMGVAKQMFPDRGLQ</sequence>
<feature type="transmembrane region" description="Helical" evidence="1">
    <location>
        <begin position="86"/>
        <end position="105"/>
    </location>
</feature>
<proteinExistence type="predicted"/>
<reference evidence="3" key="1">
    <citation type="submission" date="2017-03" db="EMBL/GenBank/DDBJ databases">
        <title>Genomes of endolithic fungi from Antarctica.</title>
        <authorList>
            <person name="Coleine C."/>
            <person name="Masonjones S."/>
            <person name="Stajich J.E."/>
        </authorList>
    </citation>
    <scope>NUCLEOTIDE SEQUENCE [LARGE SCALE GENOMIC DNA]</scope>
    <source>
        <strain evidence="3">CCFEE 5527</strain>
    </source>
</reference>
<dbReference type="Proteomes" id="UP000192596">
    <property type="component" value="Unassembled WGS sequence"/>
</dbReference>
<evidence type="ECO:0000313" key="2">
    <source>
        <dbReference type="EMBL" id="OQO06095.1"/>
    </source>
</evidence>
<name>A0A1V8T3W3_9PEZI</name>
<feature type="transmembrane region" description="Helical" evidence="1">
    <location>
        <begin position="56"/>
        <end position="79"/>
    </location>
</feature>